<reference evidence="3 4" key="1">
    <citation type="journal article" date="2020" name="Genome Biol. Evol.">
        <title>Comparative genomics of strictly vertically transmitted, feminizing microsporidia endosymbionts of amphipod crustaceans.</title>
        <authorList>
            <person name="Cormier A."/>
            <person name="Chebbi M.A."/>
            <person name="Giraud I."/>
            <person name="Wattier R."/>
            <person name="Teixeira M."/>
            <person name="Gilbert C."/>
            <person name="Rigaud T."/>
            <person name="Cordaux R."/>
        </authorList>
    </citation>
    <scope>NUCLEOTIDE SEQUENCE [LARGE SCALE GENOMIC DNA]</scope>
    <source>
        <strain evidence="3 4">Ou3-Ou53</strain>
    </source>
</reference>
<accession>A0A9P6GZY7</accession>
<dbReference type="EMBL" id="SBJO01000028">
    <property type="protein sequence ID" value="KAF9764323.1"/>
    <property type="molecule type" value="Genomic_DNA"/>
</dbReference>
<evidence type="ECO:0000256" key="2">
    <source>
        <dbReference type="SAM" id="SignalP"/>
    </source>
</evidence>
<proteinExistence type="predicted"/>
<dbReference type="Proteomes" id="UP000740883">
    <property type="component" value="Unassembled WGS sequence"/>
</dbReference>
<keyword evidence="1" id="KW-0812">Transmembrane</keyword>
<keyword evidence="4" id="KW-1185">Reference proteome</keyword>
<sequence>MSNSHKSKTNFLWLILTAIIFMFKETNKIGDIKESIKKPERSSFDLIFIDNKDDLKKVNGNNWVILADYKSRHSHINTIQFFITKANVAVLYVDSLEKASIANKFNLKIPNKVYFLDKKKYIENLKIEIFEEMNKIKNVKSTFQRSKYLKSLRKRLYANKLSKFDERYHFENIDLLICFKLRLLNKFVSKLVLTNKSSFLFLTFVITNLVNSFFFLIK</sequence>
<evidence type="ECO:0000313" key="3">
    <source>
        <dbReference type="EMBL" id="KAF9764323.1"/>
    </source>
</evidence>
<keyword evidence="1" id="KW-0472">Membrane</keyword>
<evidence type="ECO:0000313" key="4">
    <source>
        <dbReference type="Proteomes" id="UP000740883"/>
    </source>
</evidence>
<feature type="chain" id="PRO_5040368845" evidence="2">
    <location>
        <begin position="27"/>
        <end position="218"/>
    </location>
</feature>
<gene>
    <name evidence="3" type="ORF">NGRA_0654</name>
</gene>
<organism evidence="3 4">
    <name type="scientific">Nosema granulosis</name>
    <dbReference type="NCBI Taxonomy" id="83296"/>
    <lineage>
        <taxon>Eukaryota</taxon>
        <taxon>Fungi</taxon>
        <taxon>Fungi incertae sedis</taxon>
        <taxon>Microsporidia</taxon>
        <taxon>Nosematidae</taxon>
        <taxon>Nosema</taxon>
    </lineage>
</organism>
<keyword evidence="1" id="KW-1133">Transmembrane helix</keyword>
<feature type="signal peptide" evidence="2">
    <location>
        <begin position="1"/>
        <end position="26"/>
    </location>
</feature>
<name>A0A9P6GZY7_9MICR</name>
<comment type="caution">
    <text evidence="3">The sequence shown here is derived from an EMBL/GenBank/DDBJ whole genome shotgun (WGS) entry which is preliminary data.</text>
</comment>
<feature type="transmembrane region" description="Helical" evidence="1">
    <location>
        <begin position="199"/>
        <end position="217"/>
    </location>
</feature>
<protein>
    <submittedName>
        <fullName evidence="3">Uncharacterized protein</fullName>
    </submittedName>
</protein>
<keyword evidence="2" id="KW-0732">Signal</keyword>
<dbReference type="AlphaFoldDB" id="A0A9P6GZY7"/>
<dbReference type="OrthoDB" id="10432615at2759"/>
<evidence type="ECO:0000256" key="1">
    <source>
        <dbReference type="SAM" id="Phobius"/>
    </source>
</evidence>